<sequence>MNAGKVVIDNPIRYVGQLIASKKRREQVQLL</sequence>
<reference evidence="2" key="1">
    <citation type="submission" date="2017-01" db="EMBL/GenBank/DDBJ databases">
        <authorList>
            <person name="Varghese N."/>
            <person name="Submissions S."/>
        </authorList>
    </citation>
    <scope>NUCLEOTIDE SEQUENCE [LARGE SCALE GENOMIC DNA]</scope>
    <source>
        <strain evidence="2">DSM 23127</strain>
    </source>
</reference>
<name>A0A1N7KY02_9BACI</name>
<protein>
    <submittedName>
        <fullName evidence="1">Uncharacterized protein</fullName>
    </submittedName>
</protein>
<proteinExistence type="predicted"/>
<evidence type="ECO:0000313" key="2">
    <source>
        <dbReference type="Proteomes" id="UP000187608"/>
    </source>
</evidence>
<gene>
    <name evidence="1" type="ORF">SAMN05421687_1237</name>
</gene>
<dbReference type="Proteomes" id="UP000187608">
    <property type="component" value="Unassembled WGS sequence"/>
</dbReference>
<evidence type="ECO:0000313" key="1">
    <source>
        <dbReference type="EMBL" id="SIS66465.1"/>
    </source>
</evidence>
<dbReference type="AlphaFoldDB" id="A0A1N7KY02"/>
<accession>A0A1N7KY02</accession>
<dbReference type="EMBL" id="FTOC01000023">
    <property type="protein sequence ID" value="SIS66465.1"/>
    <property type="molecule type" value="Genomic_DNA"/>
</dbReference>
<organism evidence="1 2">
    <name type="scientific">Salimicrobium flavidum</name>
    <dbReference type="NCBI Taxonomy" id="570947"/>
    <lineage>
        <taxon>Bacteria</taxon>
        <taxon>Bacillati</taxon>
        <taxon>Bacillota</taxon>
        <taxon>Bacilli</taxon>
        <taxon>Bacillales</taxon>
        <taxon>Bacillaceae</taxon>
        <taxon>Salimicrobium</taxon>
    </lineage>
</organism>
<dbReference type="STRING" id="570947.SAMN05421687_1237"/>
<keyword evidence="2" id="KW-1185">Reference proteome</keyword>